<evidence type="ECO:0000313" key="2">
    <source>
        <dbReference type="Proteomes" id="UP000499080"/>
    </source>
</evidence>
<organism evidence="1 2">
    <name type="scientific">Araneus ventricosus</name>
    <name type="common">Orbweaver spider</name>
    <name type="synonym">Epeira ventricosa</name>
    <dbReference type="NCBI Taxonomy" id="182803"/>
    <lineage>
        <taxon>Eukaryota</taxon>
        <taxon>Metazoa</taxon>
        <taxon>Ecdysozoa</taxon>
        <taxon>Arthropoda</taxon>
        <taxon>Chelicerata</taxon>
        <taxon>Arachnida</taxon>
        <taxon>Araneae</taxon>
        <taxon>Araneomorphae</taxon>
        <taxon>Entelegynae</taxon>
        <taxon>Araneoidea</taxon>
        <taxon>Araneidae</taxon>
        <taxon>Araneus</taxon>
    </lineage>
</organism>
<gene>
    <name evidence="1" type="ORF">AVEN_245420_1</name>
</gene>
<evidence type="ECO:0000313" key="1">
    <source>
        <dbReference type="EMBL" id="GBO32121.1"/>
    </source>
</evidence>
<reference evidence="1 2" key="1">
    <citation type="journal article" date="2019" name="Sci. Rep.">
        <title>Orb-weaving spider Araneus ventricosus genome elucidates the spidroin gene catalogue.</title>
        <authorList>
            <person name="Kono N."/>
            <person name="Nakamura H."/>
            <person name="Ohtoshi R."/>
            <person name="Moran D.A.P."/>
            <person name="Shinohara A."/>
            <person name="Yoshida Y."/>
            <person name="Fujiwara M."/>
            <person name="Mori M."/>
            <person name="Tomita M."/>
            <person name="Arakawa K."/>
        </authorList>
    </citation>
    <scope>NUCLEOTIDE SEQUENCE [LARGE SCALE GENOMIC DNA]</scope>
</reference>
<dbReference type="Proteomes" id="UP000499080">
    <property type="component" value="Unassembled WGS sequence"/>
</dbReference>
<dbReference type="EMBL" id="BGPR01055570">
    <property type="protein sequence ID" value="GBO32121.1"/>
    <property type="molecule type" value="Genomic_DNA"/>
</dbReference>
<accession>A0A4Y2W5I3</accession>
<dbReference type="AlphaFoldDB" id="A0A4Y2W5I3"/>
<comment type="caution">
    <text evidence="1">The sequence shown here is derived from an EMBL/GenBank/DDBJ whole genome shotgun (WGS) entry which is preliminary data.</text>
</comment>
<protein>
    <submittedName>
        <fullName evidence="1">Uncharacterized protein</fullName>
    </submittedName>
</protein>
<sequence>MKATSLLLIVPDLIKTGPQNLNLMSHNCLYQQIRMTLMFSRIFGTFWNVQSLAEWKPRLMDEWTITTADVIGPHGGNFSISSKLLSRRRVF</sequence>
<proteinExistence type="predicted"/>
<name>A0A4Y2W5I3_ARAVE</name>
<keyword evidence="2" id="KW-1185">Reference proteome</keyword>